<protein>
    <submittedName>
        <fullName evidence="1">7571_t:CDS:1</fullName>
    </submittedName>
</protein>
<organism evidence="1 2">
    <name type="scientific">Funneliformis geosporum</name>
    <dbReference type="NCBI Taxonomy" id="1117311"/>
    <lineage>
        <taxon>Eukaryota</taxon>
        <taxon>Fungi</taxon>
        <taxon>Fungi incertae sedis</taxon>
        <taxon>Mucoromycota</taxon>
        <taxon>Glomeromycotina</taxon>
        <taxon>Glomeromycetes</taxon>
        <taxon>Glomerales</taxon>
        <taxon>Glomeraceae</taxon>
        <taxon>Funneliformis</taxon>
    </lineage>
</organism>
<sequence>SIVVLTLLPKKLLNKTSELQLDPIEISALPPKNSLTKTIKLIEFQLDFIEVLVSPLEKSLTKKNKINLYRTLNYTNITHI</sequence>
<dbReference type="Proteomes" id="UP001153678">
    <property type="component" value="Unassembled WGS sequence"/>
</dbReference>
<accession>A0A9W4WX87</accession>
<keyword evidence="2" id="KW-1185">Reference proteome</keyword>
<dbReference type="AlphaFoldDB" id="A0A9W4WX87"/>
<dbReference type="EMBL" id="CAMKVN010009408">
    <property type="protein sequence ID" value="CAI2193334.1"/>
    <property type="molecule type" value="Genomic_DNA"/>
</dbReference>
<gene>
    <name evidence="1" type="ORF">FWILDA_LOCUS16023</name>
</gene>
<evidence type="ECO:0000313" key="1">
    <source>
        <dbReference type="EMBL" id="CAI2193334.1"/>
    </source>
</evidence>
<name>A0A9W4WX87_9GLOM</name>
<reference evidence="1" key="1">
    <citation type="submission" date="2022-08" db="EMBL/GenBank/DDBJ databases">
        <authorList>
            <person name="Kallberg Y."/>
            <person name="Tangrot J."/>
            <person name="Rosling A."/>
        </authorList>
    </citation>
    <scope>NUCLEOTIDE SEQUENCE</scope>
    <source>
        <strain evidence="1">Wild A</strain>
    </source>
</reference>
<feature type="non-terminal residue" evidence="1">
    <location>
        <position position="1"/>
    </location>
</feature>
<proteinExistence type="predicted"/>
<comment type="caution">
    <text evidence="1">The sequence shown here is derived from an EMBL/GenBank/DDBJ whole genome shotgun (WGS) entry which is preliminary data.</text>
</comment>
<evidence type="ECO:0000313" key="2">
    <source>
        <dbReference type="Proteomes" id="UP001153678"/>
    </source>
</evidence>